<dbReference type="InterPro" id="IPR000092">
    <property type="entry name" value="Polyprenyl_synt"/>
</dbReference>
<dbReference type="Pfam" id="PF00348">
    <property type="entry name" value="polyprenyl_synt"/>
    <property type="match status" value="1"/>
</dbReference>
<dbReference type="InterPro" id="IPR039702">
    <property type="entry name" value="FPS1-like"/>
</dbReference>
<dbReference type="RefSeq" id="WP_207566057.1">
    <property type="nucleotide sequence ID" value="NZ_CP071446.1"/>
</dbReference>
<keyword evidence="7" id="KW-1185">Reference proteome</keyword>
<reference evidence="6 7" key="1">
    <citation type="submission" date="2021-03" db="EMBL/GenBank/DDBJ databases">
        <title>Thermosipho ferrireducens sp.nov., an anaerobic thermophilic iron-reducing bacterium isolated from a deep-sea hydrothermal sulfide deposits.</title>
        <authorList>
            <person name="Zeng X."/>
            <person name="Chen Y."/>
            <person name="Shao Z."/>
        </authorList>
    </citation>
    <scope>NUCLEOTIDE SEQUENCE [LARGE SCALE GENOMIC DNA]</scope>
    <source>
        <strain evidence="6 7">JL129W03</strain>
    </source>
</reference>
<evidence type="ECO:0000256" key="5">
    <source>
        <dbReference type="RuleBase" id="RU004466"/>
    </source>
</evidence>
<proteinExistence type="inferred from homology"/>
<accession>A0ABX7S4J7</accession>
<dbReference type="InterPro" id="IPR008949">
    <property type="entry name" value="Isoprenoid_synthase_dom_sf"/>
</dbReference>
<keyword evidence="3" id="KW-0479">Metal-binding</keyword>
<evidence type="ECO:0000256" key="1">
    <source>
        <dbReference type="ARBA" id="ARBA00001946"/>
    </source>
</evidence>
<dbReference type="InterPro" id="IPR033749">
    <property type="entry name" value="Polyprenyl_synt_CS"/>
</dbReference>
<dbReference type="Proteomes" id="UP000671862">
    <property type="component" value="Chromosome"/>
</dbReference>
<dbReference type="SFLD" id="SFLDS00005">
    <property type="entry name" value="Isoprenoid_Synthase_Type_I"/>
    <property type="match status" value="1"/>
</dbReference>
<protein>
    <submittedName>
        <fullName evidence="6">Polyprenyl synthetase family protein</fullName>
    </submittedName>
</protein>
<gene>
    <name evidence="6" type="ORF">JYK00_06210</name>
</gene>
<dbReference type="Gene3D" id="1.10.600.10">
    <property type="entry name" value="Farnesyl Diphosphate Synthase"/>
    <property type="match status" value="1"/>
</dbReference>
<evidence type="ECO:0000313" key="6">
    <source>
        <dbReference type="EMBL" id="QTA37332.1"/>
    </source>
</evidence>
<keyword evidence="2 5" id="KW-0808">Transferase</keyword>
<name>A0ABX7S4J7_9BACT</name>
<evidence type="ECO:0000256" key="4">
    <source>
        <dbReference type="ARBA" id="ARBA00022842"/>
    </source>
</evidence>
<dbReference type="PROSITE" id="PS00723">
    <property type="entry name" value="POLYPRENYL_SYNTHASE_1"/>
    <property type="match status" value="1"/>
</dbReference>
<evidence type="ECO:0000256" key="2">
    <source>
        <dbReference type="ARBA" id="ARBA00022679"/>
    </source>
</evidence>
<evidence type="ECO:0000313" key="7">
    <source>
        <dbReference type="Proteomes" id="UP000671862"/>
    </source>
</evidence>
<organism evidence="6 7">
    <name type="scientific">Thermosipho ferrireducens</name>
    <dbReference type="NCBI Taxonomy" id="2571116"/>
    <lineage>
        <taxon>Bacteria</taxon>
        <taxon>Thermotogati</taxon>
        <taxon>Thermotogota</taxon>
        <taxon>Thermotogae</taxon>
        <taxon>Thermotogales</taxon>
        <taxon>Fervidobacteriaceae</taxon>
        <taxon>Thermosipho</taxon>
    </lineage>
</organism>
<keyword evidence="4" id="KW-0460">Magnesium</keyword>
<comment type="cofactor">
    <cofactor evidence="1">
        <name>Mg(2+)</name>
        <dbReference type="ChEBI" id="CHEBI:18420"/>
    </cofactor>
</comment>
<dbReference type="SUPFAM" id="SSF48576">
    <property type="entry name" value="Terpenoid synthases"/>
    <property type="match status" value="1"/>
</dbReference>
<dbReference type="PANTHER" id="PTHR11525:SF0">
    <property type="entry name" value="FARNESYL PYROPHOSPHATE SYNTHASE"/>
    <property type="match status" value="1"/>
</dbReference>
<sequence length="345" mass="39902">MFLKSFQEKFKDKIDQKIQKIMDDGINEAYFEELKEILEYLKSFVLRPGKRIRPLLVILGYYGYSDKNLEEDVILTVAAGIEIMHAFLLIHDDIMDRALERRGAPAMHILLQKRFENLVNNDRIGEDLAIVLGDIAMFYVIKSLASLDIPDKNIFMKRFSDCYIKTAYGQILDSLYTLRNNISEKDVGIFEQIAKYKTAYYTFFYPLVIGLILSGKYTEEEEKKLEKAIIPAGIAFQIRDDIISSFDENSGKSSDTDFLEGKFTSLIELAIKKVDRSFFEILSKPQKSYEDVTLLKEKIIYSGAIQKAKEVISYLCGVSLENLKYINMKHEYREILEELVSAIQR</sequence>
<evidence type="ECO:0000256" key="3">
    <source>
        <dbReference type="ARBA" id="ARBA00022723"/>
    </source>
</evidence>
<dbReference type="CDD" id="cd00685">
    <property type="entry name" value="Trans_IPPS_HT"/>
    <property type="match status" value="1"/>
</dbReference>
<dbReference type="EMBL" id="CP071446">
    <property type="protein sequence ID" value="QTA37332.1"/>
    <property type="molecule type" value="Genomic_DNA"/>
</dbReference>
<comment type="similarity">
    <text evidence="5">Belongs to the FPP/GGPP synthase family.</text>
</comment>
<dbReference type="PANTHER" id="PTHR11525">
    <property type="entry name" value="FARNESYL-PYROPHOSPHATE SYNTHETASE"/>
    <property type="match status" value="1"/>
</dbReference>